<dbReference type="EMBL" id="JAGQHS010000043">
    <property type="protein sequence ID" value="MCA9756138.1"/>
    <property type="molecule type" value="Genomic_DNA"/>
</dbReference>
<dbReference type="Pfam" id="PF00886">
    <property type="entry name" value="Ribosomal_S16"/>
    <property type="match status" value="1"/>
</dbReference>
<dbReference type="GO" id="GO:0006412">
    <property type="term" value="P:translation"/>
    <property type="evidence" value="ECO:0007669"/>
    <property type="project" value="UniProtKB-UniRule"/>
</dbReference>
<dbReference type="NCBIfam" id="TIGR00002">
    <property type="entry name" value="S16"/>
    <property type="match status" value="1"/>
</dbReference>
<evidence type="ECO:0000313" key="5">
    <source>
        <dbReference type="Proteomes" id="UP000739538"/>
    </source>
</evidence>
<dbReference type="GO" id="GO:0005737">
    <property type="term" value="C:cytoplasm"/>
    <property type="evidence" value="ECO:0007669"/>
    <property type="project" value="UniProtKB-ARBA"/>
</dbReference>
<dbReference type="PANTHER" id="PTHR12919:SF20">
    <property type="entry name" value="SMALL RIBOSOMAL SUBUNIT PROTEIN BS16M"/>
    <property type="match status" value="1"/>
</dbReference>
<protein>
    <recommendedName>
        <fullName evidence="3">Small ribosomal subunit protein bS16</fullName>
    </recommendedName>
</protein>
<organism evidence="4 5">
    <name type="scientific">Eiseniibacteriota bacterium</name>
    <dbReference type="NCBI Taxonomy" id="2212470"/>
    <lineage>
        <taxon>Bacteria</taxon>
        <taxon>Candidatus Eiseniibacteriota</taxon>
    </lineage>
</organism>
<accession>A0A956NE43</accession>
<dbReference type="PANTHER" id="PTHR12919">
    <property type="entry name" value="30S RIBOSOMAL PROTEIN S16"/>
    <property type="match status" value="1"/>
</dbReference>
<dbReference type="Gene3D" id="3.30.1320.10">
    <property type="match status" value="1"/>
</dbReference>
<proteinExistence type="inferred from homology"/>
<reference evidence="4" key="2">
    <citation type="journal article" date="2021" name="Microbiome">
        <title>Successional dynamics and alternative stable states in a saline activated sludge microbial community over 9 years.</title>
        <authorList>
            <person name="Wang Y."/>
            <person name="Ye J."/>
            <person name="Ju F."/>
            <person name="Liu L."/>
            <person name="Boyd J.A."/>
            <person name="Deng Y."/>
            <person name="Parks D.H."/>
            <person name="Jiang X."/>
            <person name="Yin X."/>
            <person name="Woodcroft B.J."/>
            <person name="Tyson G.W."/>
            <person name="Hugenholtz P."/>
            <person name="Polz M.F."/>
            <person name="Zhang T."/>
        </authorList>
    </citation>
    <scope>NUCLEOTIDE SEQUENCE</scope>
    <source>
        <strain evidence="4">HKST-UBA02</strain>
    </source>
</reference>
<evidence type="ECO:0000256" key="1">
    <source>
        <dbReference type="ARBA" id="ARBA00022980"/>
    </source>
</evidence>
<keyword evidence="1 3" id="KW-0689">Ribosomal protein</keyword>
<comment type="similarity">
    <text evidence="3">Belongs to the bacterial ribosomal protein bS16 family.</text>
</comment>
<dbReference type="AlphaFoldDB" id="A0A956NE43"/>
<evidence type="ECO:0000313" key="4">
    <source>
        <dbReference type="EMBL" id="MCA9756138.1"/>
    </source>
</evidence>
<comment type="caution">
    <text evidence="4">The sequence shown here is derived from an EMBL/GenBank/DDBJ whole genome shotgun (WGS) entry which is preliminary data.</text>
</comment>
<dbReference type="SUPFAM" id="SSF54565">
    <property type="entry name" value="Ribosomal protein S16"/>
    <property type="match status" value="1"/>
</dbReference>
<dbReference type="Proteomes" id="UP000739538">
    <property type="component" value="Unassembled WGS sequence"/>
</dbReference>
<gene>
    <name evidence="3 4" type="primary">rpsP</name>
    <name evidence="4" type="ORF">KDA27_10070</name>
</gene>
<dbReference type="HAMAP" id="MF_00385">
    <property type="entry name" value="Ribosomal_bS16"/>
    <property type="match status" value="1"/>
</dbReference>
<dbReference type="InterPro" id="IPR023803">
    <property type="entry name" value="Ribosomal_bS16_dom_sf"/>
</dbReference>
<dbReference type="GO" id="GO:0003735">
    <property type="term" value="F:structural constituent of ribosome"/>
    <property type="evidence" value="ECO:0007669"/>
    <property type="project" value="InterPro"/>
</dbReference>
<dbReference type="InterPro" id="IPR000307">
    <property type="entry name" value="Ribosomal_bS16"/>
</dbReference>
<sequence>MATMIRMQRAGARNHPAYRIVVTHSRSPRDGRFIEKVGYYNPTQTPIMLQIDEERVEYWLSQGAKCSESVATLYKRQRAGKVAELTGRPKFKERKAAKKAAAKAGGGEE</sequence>
<dbReference type="GO" id="GO:0015935">
    <property type="term" value="C:small ribosomal subunit"/>
    <property type="evidence" value="ECO:0007669"/>
    <property type="project" value="TreeGrafter"/>
</dbReference>
<keyword evidence="2 3" id="KW-0687">Ribonucleoprotein</keyword>
<reference evidence="4" key="1">
    <citation type="submission" date="2020-04" db="EMBL/GenBank/DDBJ databases">
        <authorList>
            <person name="Zhang T."/>
        </authorList>
    </citation>
    <scope>NUCLEOTIDE SEQUENCE</scope>
    <source>
        <strain evidence="4">HKST-UBA02</strain>
    </source>
</reference>
<name>A0A956NE43_UNCEI</name>
<evidence type="ECO:0000256" key="2">
    <source>
        <dbReference type="ARBA" id="ARBA00023274"/>
    </source>
</evidence>
<evidence type="ECO:0000256" key="3">
    <source>
        <dbReference type="HAMAP-Rule" id="MF_00385"/>
    </source>
</evidence>